<dbReference type="RefSeq" id="WP_081369001.1">
    <property type="nucleotide sequence ID" value="NZ_CP018191.1"/>
</dbReference>
<dbReference type="EC" id="2.4.1.-" evidence="2"/>
<feature type="domain" description="Glycosyltransferase subfamily 4-like N-terminal" evidence="1">
    <location>
        <begin position="14"/>
        <end position="165"/>
    </location>
</feature>
<dbReference type="Proteomes" id="UP000182373">
    <property type="component" value="Chromosome"/>
</dbReference>
<evidence type="ECO:0000313" key="3">
    <source>
        <dbReference type="Proteomes" id="UP000182373"/>
    </source>
</evidence>
<dbReference type="Gene3D" id="3.40.50.2000">
    <property type="entry name" value="Glycogen Phosphorylase B"/>
    <property type="match status" value="2"/>
</dbReference>
<dbReference type="Pfam" id="PF13692">
    <property type="entry name" value="Glyco_trans_1_4"/>
    <property type="match status" value="1"/>
</dbReference>
<dbReference type="InterPro" id="IPR050194">
    <property type="entry name" value="Glycosyltransferase_grp1"/>
</dbReference>
<proteinExistence type="predicted"/>
<protein>
    <submittedName>
        <fullName evidence="2">Glycosyltransferase</fullName>
        <ecNumber evidence="2">2.4.1.-</ecNumber>
    </submittedName>
</protein>
<dbReference type="GO" id="GO:0016757">
    <property type="term" value="F:glycosyltransferase activity"/>
    <property type="evidence" value="ECO:0007669"/>
    <property type="project" value="UniProtKB-KW"/>
</dbReference>
<dbReference type="SUPFAM" id="SSF53756">
    <property type="entry name" value="UDP-Glycosyltransferase/glycogen phosphorylase"/>
    <property type="match status" value="1"/>
</dbReference>
<gene>
    <name evidence="2" type="ORF">GbCGDNIH9_2247</name>
</gene>
<dbReference type="InterPro" id="IPR028098">
    <property type="entry name" value="Glyco_trans_4-like_N"/>
</dbReference>
<reference evidence="3" key="1">
    <citation type="submission" date="2016-11" db="EMBL/GenBank/DDBJ databases">
        <title>Comparative genomic and phenotypic analysis of Granulibacter bethesdensis clinical isolates from patients with chronic granulomatous disease.</title>
        <authorList>
            <person name="Zarember K.A."/>
            <person name="Porcella S.F."/>
            <person name="Chu J."/>
            <person name="Ding L."/>
            <person name="Dahlstrom E."/>
            <person name="Barbian K."/>
            <person name="Martens C."/>
            <person name="Sykora L."/>
            <person name="Kramer S."/>
            <person name="Pettinato A.M."/>
            <person name="Hong H."/>
            <person name="Wald G."/>
            <person name="Berg L.J."/>
            <person name="Rogge L.S."/>
            <person name="Greenberg D.E."/>
            <person name="Falcone E.L."/>
            <person name="Neves J.F."/>
            <person name="Simoes M.J."/>
            <person name="Casal M."/>
            <person name="Rodriguez-Lopez F.C."/>
            <person name="Zelazny A."/>
            <person name="Gallin J.I."/>
            <person name="Holland S.M."/>
        </authorList>
    </citation>
    <scope>NUCLEOTIDE SEQUENCE [LARGE SCALE GENOMIC DNA]</scope>
    <source>
        <strain evidence="3">NIH9.1</strain>
    </source>
</reference>
<dbReference type="PANTHER" id="PTHR45947">
    <property type="entry name" value="SULFOQUINOVOSYL TRANSFERASE SQD2"/>
    <property type="match status" value="1"/>
</dbReference>
<keyword evidence="2" id="KW-0808">Transferase</keyword>
<dbReference type="CDD" id="cd03814">
    <property type="entry name" value="GT4-like"/>
    <property type="match status" value="1"/>
</dbReference>
<name>A0AAC9KBU4_9PROT</name>
<dbReference type="AlphaFoldDB" id="A0AAC9KBU4"/>
<evidence type="ECO:0000259" key="1">
    <source>
        <dbReference type="Pfam" id="PF13439"/>
    </source>
</evidence>
<dbReference type="PANTHER" id="PTHR45947:SF3">
    <property type="entry name" value="SULFOQUINOVOSYL TRANSFERASE SQD2"/>
    <property type="match status" value="1"/>
</dbReference>
<organism evidence="2 3">
    <name type="scientific">Granulibacter bethesdensis</name>
    <dbReference type="NCBI Taxonomy" id="364410"/>
    <lineage>
        <taxon>Bacteria</taxon>
        <taxon>Pseudomonadati</taxon>
        <taxon>Pseudomonadota</taxon>
        <taxon>Alphaproteobacteria</taxon>
        <taxon>Acetobacterales</taxon>
        <taxon>Acetobacteraceae</taxon>
        <taxon>Granulibacter</taxon>
    </lineage>
</organism>
<accession>A0AAC9KBU4</accession>
<evidence type="ECO:0000313" key="2">
    <source>
        <dbReference type="EMBL" id="APH55572.1"/>
    </source>
</evidence>
<keyword evidence="2" id="KW-0328">Glycosyltransferase</keyword>
<sequence>MRILIISDAWQPQVNGVVRTLTMLERELREQGHVAEVIGPDRFRTIACPTYPEIRLSLFPSAGLRRMIAAFGPDALHIATEGPLGLAAARWARRNGFPFTTAFHTRFPDYIKARTGLPAAPFYRWLRRFHAAGEGMMVATESLRRELAERGFNRLLPWSRGVDLDIFHPGADAEDVFANLPRPVFLYVGRVAVEKNIEAFLSADLPGSKVVVGEGPHAALLKRQWPSAHYMGARHGAALAACFAGADVMVFPSLTDTFGLVTLEALASGTPVAAFPVTGPGDLLRNAGEVGVLAEDLTPQALGRAAMQALNADRAQCRRFAEQFSWAQCARVFVSNLRPVWGLQQKTGRPHAVEER</sequence>
<dbReference type="Pfam" id="PF13439">
    <property type="entry name" value="Glyco_transf_4"/>
    <property type="match status" value="1"/>
</dbReference>
<dbReference type="EMBL" id="CP018191">
    <property type="protein sequence ID" value="APH55572.1"/>
    <property type="molecule type" value="Genomic_DNA"/>
</dbReference>